<keyword evidence="2" id="KW-1185">Reference proteome</keyword>
<dbReference type="Proteomes" id="UP000299290">
    <property type="component" value="Unassembled WGS sequence"/>
</dbReference>
<evidence type="ECO:0000313" key="2">
    <source>
        <dbReference type="Proteomes" id="UP000299290"/>
    </source>
</evidence>
<organism evidence="1 2">
    <name type="scientific">Streptomyces antimycoticus</name>
    <dbReference type="NCBI Taxonomy" id="68175"/>
    <lineage>
        <taxon>Bacteria</taxon>
        <taxon>Bacillati</taxon>
        <taxon>Actinomycetota</taxon>
        <taxon>Actinomycetes</taxon>
        <taxon>Kitasatosporales</taxon>
        <taxon>Streptomycetaceae</taxon>
        <taxon>Streptomyces</taxon>
        <taxon>Streptomyces violaceusniger group</taxon>
    </lineage>
</organism>
<dbReference type="AlphaFoldDB" id="A0A4D4KSE1"/>
<evidence type="ECO:0000313" key="1">
    <source>
        <dbReference type="EMBL" id="GDY48753.1"/>
    </source>
</evidence>
<sequence>MPSGRQAKAMPPEALAVELTGAIPSACRDMCEARPVCQSWAKARPPRLRTASVTRCHPAMCSAV</sequence>
<dbReference type="EMBL" id="BJHV01000001">
    <property type="protein sequence ID" value="GDY48753.1"/>
    <property type="molecule type" value="Genomic_DNA"/>
</dbReference>
<accession>A0A4D4KSE1</accession>
<name>A0A4D4KSE1_9ACTN</name>
<gene>
    <name evidence="1" type="ORF">SANT12839_096350</name>
</gene>
<reference evidence="1 2" key="1">
    <citation type="journal article" date="2020" name="Int. J. Syst. Evol. Microbiol.">
        <title>Reclassification of Streptomyces castelarensis and Streptomyces sporoclivatus as later heterotypic synonyms of Streptomyces antimycoticus.</title>
        <authorList>
            <person name="Komaki H."/>
            <person name="Tamura T."/>
        </authorList>
    </citation>
    <scope>NUCLEOTIDE SEQUENCE [LARGE SCALE GENOMIC DNA]</scope>
    <source>
        <strain evidence="1 2">NBRC 12839</strain>
    </source>
</reference>
<proteinExistence type="predicted"/>
<comment type="caution">
    <text evidence="1">The sequence shown here is derived from an EMBL/GenBank/DDBJ whole genome shotgun (WGS) entry which is preliminary data.</text>
</comment>
<protein>
    <submittedName>
        <fullName evidence="1">Uncharacterized protein</fullName>
    </submittedName>
</protein>